<reference evidence="3" key="1">
    <citation type="journal article" date="2019" name="Int. J. Syst. Evol. Microbiol.">
        <title>The Global Catalogue of Microorganisms (GCM) 10K type strain sequencing project: providing services to taxonomists for standard genome sequencing and annotation.</title>
        <authorList>
            <consortium name="The Broad Institute Genomics Platform"/>
            <consortium name="The Broad Institute Genome Sequencing Center for Infectious Disease"/>
            <person name="Wu L."/>
            <person name="Ma J."/>
        </authorList>
    </citation>
    <scope>NUCLEOTIDE SEQUENCE [LARGE SCALE GENOMIC DNA]</scope>
    <source>
        <strain evidence="3">JCM 16373</strain>
    </source>
</reference>
<sequence>MLTPLASLRTGLELRLGADARAWLHLALTDAADAARHRAGPGMPAWERHFVTAGRHCRGGGPHGGSDNSPHRGPDSGAEEATGPAAEPADAARVLLLHAAAPGTDTVVRLYTQGTADERRAVVLALPHLDPAPDTAPTLALVEDALRTNDTRLIAAALGPWSAAHLPTPQWRQGVLKCLFTGVPLRAVAGLEHRAAADPELARMLQDYARERSAAGRAVPADLDHALRLARAAPQDPAPARPAPESPAGPAGPTSPEHPASPTSPASPESSPSPESPERPAAPEHPRPAPPEEL</sequence>
<accession>A0ABP6CWS7</accession>
<dbReference type="NCBIfam" id="NF035938">
    <property type="entry name" value="EboA_domain"/>
    <property type="match status" value="1"/>
</dbReference>
<dbReference type="InterPro" id="IPR047715">
    <property type="entry name" value="EboA_dom"/>
</dbReference>
<feature type="region of interest" description="Disordered" evidence="1">
    <location>
        <begin position="233"/>
        <end position="294"/>
    </location>
</feature>
<feature type="compositionally biased region" description="Basic and acidic residues" evidence="1">
    <location>
        <begin position="276"/>
        <end position="287"/>
    </location>
</feature>
<evidence type="ECO:0000313" key="3">
    <source>
        <dbReference type="Proteomes" id="UP001501447"/>
    </source>
</evidence>
<organism evidence="2 3">
    <name type="scientific">Streptomyces axinellae</name>
    <dbReference type="NCBI Taxonomy" id="552788"/>
    <lineage>
        <taxon>Bacteria</taxon>
        <taxon>Bacillati</taxon>
        <taxon>Actinomycetota</taxon>
        <taxon>Actinomycetes</taxon>
        <taxon>Kitasatosporales</taxon>
        <taxon>Streptomycetaceae</taxon>
        <taxon>Streptomyces</taxon>
    </lineage>
</organism>
<comment type="caution">
    <text evidence="2">The sequence shown here is derived from an EMBL/GenBank/DDBJ whole genome shotgun (WGS) entry which is preliminary data.</text>
</comment>
<dbReference type="RefSeq" id="WP_344568294.1">
    <property type="nucleotide sequence ID" value="NZ_BAAARJ010000016.1"/>
</dbReference>
<feature type="compositionally biased region" description="Low complexity" evidence="1">
    <location>
        <begin position="248"/>
        <end position="273"/>
    </location>
</feature>
<feature type="region of interest" description="Disordered" evidence="1">
    <location>
        <begin position="54"/>
        <end position="87"/>
    </location>
</feature>
<feature type="compositionally biased region" description="Pro residues" evidence="1">
    <location>
        <begin position="236"/>
        <end position="247"/>
    </location>
</feature>
<dbReference type="EMBL" id="BAAARJ010000016">
    <property type="protein sequence ID" value="GAA2626456.1"/>
    <property type="molecule type" value="Genomic_DNA"/>
</dbReference>
<gene>
    <name evidence="2" type="ORF">GCM10009863_46590</name>
</gene>
<keyword evidence="3" id="KW-1185">Reference proteome</keyword>
<proteinExistence type="predicted"/>
<evidence type="ECO:0000313" key="2">
    <source>
        <dbReference type="EMBL" id="GAA2626456.1"/>
    </source>
</evidence>
<evidence type="ECO:0000256" key="1">
    <source>
        <dbReference type="SAM" id="MobiDB-lite"/>
    </source>
</evidence>
<evidence type="ECO:0008006" key="4">
    <source>
        <dbReference type="Google" id="ProtNLM"/>
    </source>
</evidence>
<dbReference type="Proteomes" id="UP001501447">
    <property type="component" value="Unassembled WGS sequence"/>
</dbReference>
<protein>
    <recommendedName>
        <fullName evidence="4">Sugar phosphate isomerase</fullName>
    </recommendedName>
</protein>
<name>A0ABP6CWS7_9ACTN</name>